<dbReference type="GO" id="GO:0010031">
    <property type="term" value="P:circumnutation"/>
    <property type="evidence" value="ECO:0007669"/>
    <property type="project" value="TreeGrafter"/>
</dbReference>
<feature type="compositionally biased region" description="Basic and acidic residues" evidence="1">
    <location>
        <begin position="1055"/>
        <end position="1066"/>
    </location>
</feature>
<feature type="compositionally biased region" description="Basic and acidic residues" evidence="1">
    <location>
        <begin position="373"/>
        <end position="382"/>
    </location>
</feature>
<dbReference type="Gene3D" id="1.25.10.10">
    <property type="entry name" value="Leucine-rich Repeat Variant"/>
    <property type="match status" value="1"/>
</dbReference>
<keyword evidence="5" id="KW-1185">Reference proteome</keyword>
<dbReference type="InterPro" id="IPR016024">
    <property type="entry name" value="ARM-type_fold"/>
</dbReference>
<dbReference type="EMBL" id="JACMSC010000001">
    <property type="protein sequence ID" value="KAG6536688.1"/>
    <property type="molecule type" value="Genomic_DNA"/>
</dbReference>
<accession>A0A8J5LVA0</accession>
<evidence type="ECO:0000259" key="2">
    <source>
        <dbReference type="Pfam" id="PF24713"/>
    </source>
</evidence>
<dbReference type="SUPFAM" id="SSF48371">
    <property type="entry name" value="ARM repeat"/>
    <property type="match status" value="1"/>
</dbReference>
<dbReference type="AlphaFoldDB" id="A0A8J5LVA0"/>
<evidence type="ECO:0000313" key="5">
    <source>
        <dbReference type="Proteomes" id="UP000734854"/>
    </source>
</evidence>
<dbReference type="InterPro" id="IPR057599">
    <property type="entry name" value="TORTIFOLIA1/TORL1-2_C"/>
</dbReference>
<organism evidence="4 5">
    <name type="scientific">Zingiber officinale</name>
    <name type="common">Ginger</name>
    <name type="synonym">Amomum zingiber</name>
    <dbReference type="NCBI Taxonomy" id="94328"/>
    <lineage>
        <taxon>Eukaryota</taxon>
        <taxon>Viridiplantae</taxon>
        <taxon>Streptophyta</taxon>
        <taxon>Embryophyta</taxon>
        <taxon>Tracheophyta</taxon>
        <taxon>Spermatophyta</taxon>
        <taxon>Magnoliopsida</taxon>
        <taxon>Liliopsida</taxon>
        <taxon>Zingiberales</taxon>
        <taxon>Zingiberaceae</taxon>
        <taxon>Zingiber</taxon>
    </lineage>
</organism>
<proteinExistence type="predicted"/>
<feature type="domain" description="TORTIFOLIA1/TORL1-2 C-terminal" evidence="2">
    <location>
        <begin position="805"/>
        <end position="887"/>
    </location>
</feature>
<dbReference type="Proteomes" id="UP000734854">
    <property type="component" value="Unassembled WGS sequence"/>
</dbReference>
<protein>
    <recommendedName>
        <fullName evidence="6">TOG domain-containing protein</fullName>
    </recommendedName>
</protein>
<evidence type="ECO:0008006" key="6">
    <source>
        <dbReference type="Google" id="ProtNLM"/>
    </source>
</evidence>
<dbReference type="PANTHER" id="PTHR31355">
    <property type="entry name" value="MICROTUBULE-ASSOCIATED PROTEIN TORTIFOLIA1"/>
    <property type="match status" value="1"/>
</dbReference>
<feature type="region of interest" description="Disordered" evidence="1">
    <location>
        <begin position="1046"/>
        <end position="1086"/>
    </location>
</feature>
<dbReference type="GO" id="GO:0009826">
    <property type="term" value="P:unidimensional cell growth"/>
    <property type="evidence" value="ECO:0007669"/>
    <property type="project" value="TreeGrafter"/>
</dbReference>
<dbReference type="InterPro" id="IPR057600">
    <property type="entry name" value="TORTIFOLIA1/SINE1-2_N"/>
</dbReference>
<feature type="region of interest" description="Disordered" evidence="1">
    <location>
        <begin position="365"/>
        <end position="395"/>
    </location>
</feature>
<sequence>MATPVPRPPFKLSRSLSAFLSPRNSASLSKSVPSSSSSSSISSHLAMVELNSRVLAVLSKLSDRDTHQIAVDELEKIIRTLPDTGVPILLHALIHDPAVPSPGLQDLPASKQSSFLVARRESLRLLTFLCSCHTDAASAHLPKIIAHIVRRLKDPTSDSLVREACGDATGSLATLYLRPSVAAETASEDGPGGSGGGGSSSVVWMFVKPLFEAMAEQNKVVQGGAAMCLAKVVECGGIGEDGKIAAAGSAFQRLCPRIFKMLGGQSFLAKGALLSVVSSLAQVGAINPESIQQILQIICECLEINDWATRKAAADTLCVLASYPSHFLGDGAATTIAALEACRFDKVKPCRDSITEALQLWKRIKGQDGTSPQKKESRKSELVDNNENEDHEGFGPIKVQDLSKISYASASSGETMSVLKGNSTNIPEKAAALIKKKAPALTDKELNPEFFQKLENRSSDDLPIEVMVPHRCLQSSHSQIKGQQENCRHLVGVPNCDGTTLPKLDYSDGCENSNTWDKGSEQRLLWSKDSKAKLIDDRSERFLKDLPPGHLEATRSDAHTEWPFMSNKASWSAIQRRLAQLERQQASITNMLQDFMGGTRDNMVNLENRVRCLERVVEEMLHDLAMPSGRRGGSMALQFDNSSGRSSYTSSKFSSIVEMRFPFSKRFFSSGSVVSSVRGRDSTWRSESEACDSYGYTMSRNGFLNSKRDFDAVPVDGGAHRTDHDTDQINGRSSWNKGSGSIKLGEGPSARSVWRSSKDEATLEAIRVAGDDNGTSRNSAHIPAPQLDAEALTDDNQLSDKGPHWASWTRTMDLFHIGDIDSAYAEILSTSDDLLLVKLMDKSGPVFDQLSSEITSAVLHAIGQFMLEQGLYDIALSWLQQFTETIMLLKQGSTAIDGFKVTLFTFDLASECKLHKYRRLLCVHFGIAWKCANCNSLPIPVMPIYEMRLKEWLDDHQNHDQTWYDLVENDVNFLKVPLELKREILLNLHEACRLKLPDNWEGALPDQLMMQLDMVGKFLKQGRALLTSLEAQGEVGVPPLLESLKANEFGEEKDESGARSAGERRRAPPSQIADDTDNEDQEPIGIVKQKSCIVPTRRRRSKIEDGFTVAELDLPRRSPFVLIEWRRYCFDQ</sequence>
<dbReference type="GO" id="GO:0010005">
    <property type="term" value="C:cortical microtubule, transverse to long axis"/>
    <property type="evidence" value="ECO:0007669"/>
    <property type="project" value="TreeGrafter"/>
</dbReference>
<gene>
    <name evidence="4" type="ORF">ZIOFF_001748</name>
</gene>
<name>A0A8J5LVA0_ZINOF</name>
<dbReference type="InterPro" id="IPR011989">
    <property type="entry name" value="ARM-like"/>
</dbReference>
<dbReference type="InterPro" id="IPR033337">
    <property type="entry name" value="TORTIFOLIA1/SINE1-2"/>
</dbReference>
<evidence type="ECO:0000259" key="3">
    <source>
        <dbReference type="Pfam" id="PF24714"/>
    </source>
</evidence>
<dbReference type="Pfam" id="PF24714">
    <property type="entry name" value="TOR1L1_N"/>
    <property type="match status" value="1"/>
</dbReference>
<comment type="caution">
    <text evidence="4">The sequence shown here is derived from an EMBL/GenBank/DDBJ whole genome shotgun (WGS) entry which is preliminary data.</text>
</comment>
<feature type="domain" description="TORTIFOLIA1/TORL1-2 C-terminal" evidence="2">
    <location>
        <begin position="966"/>
        <end position="1012"/>
    </location>
</feature>
<dbReference type="Pfam" id="PF24713">
    <property type="entry name" value="TOR1L1_C"/>
    <property type="match status" value="2"/>
</dbReference>
<dbReference type="GO" id="GO:0008017">
    <property type="term" value="F:microtubule binding"/>
    <property type="evidence" value="ECO:0007669"/>
    <property type="project" value="InterPro"/>
</dbReference>
<dbReference type="PANTHER" id="PTHR31355:SF7">
    <property type="entry name" value="MICROTUBULE-ASSOCIATED PROTEIN TORTIFOLIA1"/>
    <property type="match status" value="1"/>
</dbReference>
<reference evidence="4 5" key="1">
    <citation type="submission" date="2020-08" db="EMBL/GenBank/DDBJ databases">
        <title>Plant Genome Project.</title>
        <authorList>
            <person name="Zhang R.-G."/>
        </authorList>
    </citation>
    <scope>NUCLEOTIDE SEQUENCE [LARGE SCALE GENOMIC DNA]</scope>
    <source>
        <tissue evidence="4">Rhizome</tissue>
    </source>
</reference>
<evidence type="ECO:0000313" key="4">
    <source>
        <dbReference type="EMBL" id="KAG6536688.1"/>
    </source>
</evidence>
<evidence type="ECO:0000256" key="1">
    <source>
        <dbReference type="SAM" id="MobiDB-lite"/>
    </source>
</evidence>
<feature type="domain" description="TORTIFOLIA1/SINE1-2 N-terminal" evidence="3">
    <location>
        <begin position="48"/>
        <end position="362"/>
    </location>
</feature>